<proteinExistence type="predicted"/>
<dbReference type="EMBL" id="JBBYHR010000003">
    <property type="protein sequence ID" value="MEL1243960.1"/>
    <property type="molecule type" value="Genomic_DNA"/>
</dbReference>
<evidence type="ECO:0000313" key="2">
    <source>
        <dbReference type="Proteomes" id="UP001464555"/>
    </source>
</evidence>
<dbReference type="RefSeq" id="WP_341696272.1">
    <property type="nucleotide sequence ID" value="NZ_JBBYHR010000003.1"/>
</dbReference>
<dbReference type="Proteomes" id="UP001464555">
    <property type="component" value="Unassembled WGS sequence"/>
</dbReference>
<sequence length="324" mass="37264">MKIDMSPSNVKRLSGDKEPHWVLKTVFLNILVEGASTLYSYRQSDGIKYFYSVNNKKDYPEQLVYKKYKQTESTIAENKQFRQQLFNNINCENKGIEEFTNINYSEDTFVKLFKSNNTCAGSESVEYTNDTAKKIKTVYTVYAGLGNMSFGIKGSTLESGKTNDLNYSAGAEIAFRMPSDKWEFFFRGEYEKMSSDITYKFNNTTSRLRTRYKLDSSNINFYLGPRYNLIINAANKIFIDGAFGMNFPFGNIENSTFLFGDPPNSTSDIEIKTSFFANFGVGYVFNDKYGICVRYETNRNMFTNSPTADITQISRVMLNLRYSF</sequence>
<keyword evidence="2" id="KW-1185">Reference proteome</keyword>
<dbReference type="SUPFAM" id="SSF56925">
    <property type="entry name" value="OMPA-like"/>
    <property type="match status" value="1"/>
</dbReference>
<organism evidence="1 2">
    <name type="scientific">Flavobacterium arundinis</name>
    <dbReference type="NCBI Taxonomy" id="3139143"/>
    <lineage>
        <taxon>Bacteria</taxon>
        <taxon>Pseudomonadati</taxon>
        <taxon>Bacteroidota</taxon>
        <taxon>Flavobacteriia</taxon>
        <taxon>Flavobacteriales</taxon>
        <taxon>Flavobacteriaceae</taxon>
        <taxon>Flavobacterium</taxon>
    </lineage>
</organism>
<evidence type="ECO:0000313" key="1">
    <source>
        <dbReference type="EMBL" id="MEL1243960.1"/>
    </source>
</evidence>
<protein>
    <recommendedName>
        <fullName evidence="3">Outer membrane protein beta-barrel domain-containing protein</fullName>
    </recommendedName>
</protein>
<name>A0ABU9HUY4_9FLAO</name>
<accession>A0ABU9HUY4</accession>
<reference evidence="1 2" key="1">
    <citation type="submission" date="2024-04" db="EMBL/GenBank/DDBJ databases">
        <title>Flavobacterium sp. DGU11 16S ribosomal RNA gene Genome sequencing and assembly.</title>
        <authorList>
            <person name="Park S."/>
        </authorList>
    </citation>
    <scope>NUCLEOTIDE SEQUENCE [LARGE SCALE GENOMIC DNA]</scope>
    <source>
        <strain evidence="1 2">DGU11</strain>
    </source>
</reference>
<evidence type="ECO:0008006" key="3">
    <source>
        <dbReference type="Google" id="ProtNLM"/>
    </source>
</evidence>
<comment type="caution">
    <text evidence="1">The sequence shown here is derived from an EMBL/GenBank/DDBJ whole genome shotgun (WGS) entry which is preliminary data.</text>
</comment>
<gene>
    <name evidence="1" type="ORF">AAEO56_06765</name>
</gene>
<dbReference type="InterPro" id="IPR011250">
    <property type="entry name" value="OMP/PagP_B-barrel"/>
</dbReference>